<dbReference type="Proteomes" id="UP000011205">
    <property type="component" value="Unassembled WGS sequence"/>
</dbReference>
<dbReference type="PATRIC" id="fig|1160705.3.peg.4734"/>
<reference evidence="2 3" key="1">
    <citation type="journal article" date="2013" name="Genome Announc.">
        <title>Draft Genome Sequence of Streptomyces viridochromogenes Strain Tu57, Producer of Avilamycin.</title>
        <authorList>
            <person name="Gruning B.A."/>
            <person name="Erxleben A."/>
            <person name="Hahnlein A."/>
            <person name="Gunther S."/>
        </authorList>
    </citation>
    <scope>NUCLEOTIDE SEQUENCE [LARGE SCALE GENOMIC DNA]</scope>
    <source>
        <strain evidence="2 3">Tue57</strain>
    </source>
</reference>
<dbReference type="AlphaFoldDB" id="L8PD21"/>
<gene>
    <name evidence="2" type="ORF">STVIR_4791</name>
</gene>
<protein>
    <submittedName>
        <fullName evidence="2">Uncharacterized protein</fullName>
    </submittedName>
</protein>
<evidence type="ECO:0000256" key="1">
    <source>
        <dbReference type="SAM" id="MobiDB-lite"/>
    </source>
</evidence>
<accession>L8PD21</accession>
<evidence type="ECO:0000313" key="2">
    <source>
        <dbReference type="EMBL" id="ELS54325.1"/>
    </source>
</evidence>
<comment type="caution">
    <text evidence="2">The sequence shown here is derived from an EMBL/GenBank/DDBJ whole genome shotgun (WGS) entry which is preliminary data.</text>
</comment>
<name>L8PD21_STRVR</name>
<dbReference type="InterPro" id="IPR042557">
    <property type="entry name" value="SCO4226"/>
</dbReference>
<sequence length="38" mass="4140">MDVLHRLSEGPSPEAVRRAHERGGGPRPDEIHAVPLTV</sequence>
<dbReference type="EMBL" id="AMLP01000142">
    <property type="protein sequence ID" value="ELS54325.1"/>
    <property type="molecule type" value="Genomic_DNA"/>
</dbReference>
<evidence type="ECO:0000313" key="3">
    <source>
        <dbReference type="Proteomes" id="UP000011205"/>
    </source>
</evidence>
<organism evidence="2 3">
    <name type="scientific">Streptomyces viridochromogenes Tue57</name>
    <dbReference type="NCBI Taxonomy" id="1160705"/>
    <lineage>
        <taxon>Bacteria</taxon>
        <taxon>Bacillati</taxon>
        <taxon>Actinomycetota</taxon>
        <taxon>Actinomycetes</taxon>
        <taxon>Kitasatosporales</taxon>
        <taxon>Streptomycetaceae</taxon>
        <taxon>Streptomyces</taxon>
    </lineage>
</organism>
<feature type="compositionally biased region" description="Basic and acidic residues" evidence="1">
    <location>
        <begin position="15"/>
        <end position="32"/>
    </location>
</feature>
<feature type="region of interest" description="Disordered" evidence="1">
    <location>
        <begin position="1"/>
        <end position="38"/>
    </location>
</feature>
<dbReference type="Gene3D" id="3.30.70.3090">
    <property type="entry name" value="ORF SCO4226, nickel-binding ferredoxin-like monomer"/>
    <property type="match status" value="1"/>
</dbReference>
<proteinExistence type="predicted"/>